<name>A0A9D9ICQ3_9SPIO</name>
<gene>
    <name evidence="1" type="ORF">IAA72_09070</name>
</gene>
<reference evidence="1" key="2">
    <citation type="journal article" date="2021" name="PeerJ">
        <title>Extensive microbial diversity within the chicken gut microbiome revealed by metagenomics and culture.</title>
        <authorList>
            <person name="Gilroy R."/>
            <person name="Ravi A."/>
            <person name="Getino M."/>
            <person name="Pursley I."/>
            <person name="Horton D.L."/>
            <person name="Alikhan N.F."/>
            <person name="Baker D."/>
            <person name="Gharbi K."/>
            <person name="Hall N."/>
            <person name="Watson M."/>
            <person name="Adriaenssens E.M."/>
            <person name="Foster-Nyarko E."/>
            <person name="Jarju S."/>
            <person name="Secka A."/>
            <person name="Antonio M."/>
            <person name="Oren A."/>
            <person name="Chaudhuri R.R."/>
            <person name="La Ragione R."/>
            <person name="Hildebrand F."/>
            <person name="Pallen M.J."/>
        </authorList>
    </citation>
    <scope>NUCLEOTIDE SEQUENCE</scope>
    <source>
        <strain evidence="1">14700</strain>
    </source>
</reference>
<reference evidence="1" key="1">
    <citation type="submission" date="2020-10" db="EMBL/GenBank/DDBJ databases">
        <authorList>
            <person name="Gilroy R."/>
        </authorList>
    </citation>
    <scope>NUCLEOTIDE SEQUENCE</scope>
    <source>
        <strain evidence="1">14700</strain>
    </source>
</reference>
<organism evidence="1 2">
    <name type="scientific">Candidatus Ornithospirochaeta stercoravium</name>
    <dbReference type="NCBI Taxonomy" id="2840897"/>
    <lineage>
        <taxon>Bacteria</taxon>
        <taxon>Pseudomonadati</taxon>
        <taxon>Spirochaetota</taxon>
        <taxon>Spirochaetia</taxon>
        <taxon>Spirochaetales</taxon>
        <taxon>Spirochaetaceae</taxon>
        <taxon>Spirochaetaceae incertae sedis</taxon>
        <taxon>Candidatus Ornithospirochaeta</taxon>
    </lineage>
</organism>
<dbReference type="InterPro" id="IPR036388">
    <property type="entry name" value="WH-like_DNA-bd_sf"/>
</dbReference>
<dbReference type="Proteomes" id="UP000810292">
    <property type="component" value="Unassembled WGS sequence"/>
</dbReference>
<proteinExistence type="predicted"/>
<protein>
    <submittedName>
        <fullName evidence="1">Uncharacterized protein</fullName>
    </submittedName>
</protein>
<dbReference type="Gene3D" id="1.10.10.10">
    <property type="entry name" value="Winged helix-like DNA-binding domain superfamily/Winged helix DNA-binding domain"/>
    <property type="match status" value="1"/>
</dbReference>
<evidence type="ECO:0000313" key="1">
    <source>
        <dbReference type="EMBL" id="MBO8469920.1"/>
    </source>
</evidence>
<dbReference type="EMBL" id="JADIMF010000149">
    <property type="protein sequence ID" value="MBO8469920.1"/>
    <property type="molecule type" value="Genomic_DNA"/>
</dbReference>
<accession>A0A9D9ICQ3</accession>
<evidence type="ECO:0000313" key="2">
    <source>
        <dbReference type="Proteomes" id="UP000810292"/>
    </source>
</evidence>
<comment type="caution">
    <text evidence="1">The sequence shown here is derived from an EMBL/GenBank/DDBJ whole genome shotgun (WGS) entry which is preliminary data.</text>
</comment>
<sequence>MPETTKDRVLRLLAKGQHPDAASLGLSKEQYVKVVSEMKEEGLIDGVYISFCDNSSGGNLLEEAVLTEKGKALVPQKRSFFSRLRKGS</sequence>
<dbReference type="AlphaFoldDB" id="A0A9D9ICQ3"/>